<dbReference type="GO" id="GO:0016787">
    <property type="term" value="F:hydrolase activity"/>
    <property type="evidence" value="ECO:0007669"/>
    <property type="project" value="UniProtKB-ARBA"/>
</dbReference>
<dbReference type="OrthoDB" id="415411at2759"/>
<dbReference type="Gene3D" id="3.40.720.10">
    <property type="entry name" value="Alkaline Phosphatase, subunit A"/>
    <property type="match status" value="1"/>
</dbReference>
<evidence type="ECO:0000313" key="2">
    <source>
        <dbReference type="Proteomes" id="UP000007797"/>
    </source>
</evidence>
<reference evidence="2" key="1">
    <citation type="journal article" date="2011" name="Genome Res.">
        <title>Phylogeny-wide analysis of social amoeba genomes highlights ancient origins for complex intercellular communication.</title>
        <authorList>
            <person name="Heidel A.J."/>
            <person name="Lawal H.M."/>
            <person name="Felder M."/>
            <person name="Schilde C."/>
            <person name="Helps N.R."/>
            <person name="Tunggal B."/>
            <person name="Rivero F."/>
            <person name="John U."/>
            <person name="Schleicher M."/>
            <person name="Eichinger L."/>
            <person name="Platzer M."/>
            <person name="Noegel A.A."/>
            <person name="Schaap P."/>
            <person name="Gloeckner G."/>
        </authorList>
    </citation>
    <scope>NUCLEOTIDE SEQUENCE [LARGE SCALE GENOMIC DNA]</scope>
    <source>
        <strain evidence="2">SH3</strain>
    </source>
</reference>
<dbReference type="InterPro" id="IPR002591">
    <property type="entry name" value="Phosphodiest/P_Trfase"/>
</dbReference>
<organism evidence="1 2">
    <name type="scientific">Cavenderia fasciculata</name>
    <name type="common">Slime mold</name>
    <name type="synonym">Dictyostelium fasciculatum</name>
    <dbReference type="NCBI Taxonomy" id="261658"/>
    <lineage>
        <taxon>Eukaryota</taxon>
        <taxon>Amoebozoa</taxon>
        <taxon>Evosea</taxon>
        <taxon>Eumycetozoa</taxon>
        <taxon>Dictyostelia</taxon>
        <taxon>Acytosteliales</taxon>
        <taxon>Cavenderiaceae</taxon>
        <taxon>Cavenderia</taxon>
    </lineage>
</organism>
<dbReference type="GeneID" id="14871772"/>
<dbReference type="Pfam" id="PF01663">
    <property type="entry name" value="Phosphodiest"/>
    <property type="match status" value="2"/>
</dbReference>
<keyword evidence="2" id="KW-1185">Reference proteome</keyword>
<proteinExistence type="predicted"/>
<dbReference type="Proteomes" id="UP000007797">
    <property type="component" value="Unassembled WGS sequence"/>
</dbReference>
<accession>F4PXT0</accession>
<dbReference type="PANTHER" id="PTHR10151:SF120">
    <property type="entry name" value="BIS(5'-ADENOSYL)-TRIPHOSPHATASE"/>
    <property type="match status" value="1"/>
</dbReference>
<dbReference type="EMBL" id="GL883014">
    <property type="protein sequence ID" value="EGG19590.1"/>
    <property type="molecule type" value="Genomic_DNA"/>
</dbReference>
<name>F4PXT0_CACFS</name>
<dbReference type="PANTHER" id="PTHR10151">
    <property type="entry name" value="ECTONUCLEOTIDE PYROPHOSPHATASE/PHOSPHODIESTERASE"/>
    <property type="match status" value="1"/>
</dbReference>
<sequence>MCRILLKTKVTLSLPPTNQKHGINNNHRLIVISIDGFRWDYLNRNITPNLNKIHSGVNSCRASYLSPQFPSKTFPNHFTLATGLYPESHGIISNEMIDPKSKRKKFSYATDSVYDAQWITGEPIWVTAIKHNLKAACCLWPGCVVPIQGILPNPIISPVQDNPDLTMAYLSEVDTASHKFGVDSTETLQAIKDVDRAIGQFMENMTKSGLIDTTNLIILSDHGMTNVKHTIDITKYIDMSKVFMSGSPTPILSLYPLPHVDGPSDSLYTGLTVDEIYNALHGKHPNLQIYRKEDVPKHYHFSLHSNTAISPIVGIADLGYSIFTGTVLPVEKGTHGYDPSYPDMKGILIASGPNIKSQSKPFDCENTDLFNVYTTLLNIPSNSPHLPKTNSTTYLKDLILQK</sequence>
<dbReference type="KEGG" id="dfa:DFA_00168"/>
<protein>
    <submittedName>
        <fullName evidence="1">Type I phosphodiesterase/nucleotide pyrophosphatase family protein</fullName>
    </submittedName>
</protein>
<dbReference type="OMA" id="DEYVSRD"/>
<dbReference type="InterPro" id="IPR017850">
    <property type="entry name" value="Alkaline_phosphatase_core_sf"/>
</dbReference>
<evidence type="ECO:0000313" key="1">
    <source>
        <dbReference type="EMBL" id="EGG19590.1"/>
    </source>
</evidence>
<dbReference type="SUPFAM" id="SSF53649">
    <property type="entry name" value="Alkaline phosphatase-like"/>
    <property type="match status" value="1"/>
</dbReference>
<dbReference type="STRING" id="1054147.F4PXT0"/>
<dbReference type="AlphaFoldDB" id="F4PXT0"/>
<dbReference type="CDD" id="cd16018">
    <property type="entry name" value="Enpp"/>
    <property type="match status" value="1"/>
</dbReference>
<gene>
    <name evidence="1" type="ORF">DFA_00168</name>
</gene>
<dbReference type="RefSeq" id="XP_004357884.1">
    <property type="nucleotide sequence ID" value="XM_004357827.1"/>
</dbReference>